<dbReference type="PANTHER" id="PTHR43072:SF23">
    <property type="entry name" value="UPF0039 PROTEIN C11D3.02C"/>
    <property type="match status" value="1"/>
</dbReference>
<dbReference type="Pfam" id="PF00583">
    <property type="entry name" value="Acetyltransf_1"/>
    <property type="match status" value="1"/>
</dbReference>
<dbReference type="InterPro" id="IPR016181">
    <property type="entry name" value="Acyl_CoA_acyltransferase"/>
</dbReference>
<dbReference type="SUPFAM" id="SSF55729">
    <property type="entry name" value="Acyl-CoA N-acyltransferases (Nat)"/>
    <property type="match status" value="1"/>
</dbReference>
<dbReference type="RefSeq" id="WP_422919404.1">
    <property type="nucleotide sequence ID" value="NZ_JAMZEJ010000004.1"/>
</dbReference>
<name>A0ABT1VWE5_9PROT</name>
<evidence type="ECO:0000313" key="4">
    <source>
        <dbReference type="EMBL" id="MCQ8240661.1"/>
    </source>
</evidence>
<gene>
    <name evidence="4" type="ORF">NFI88_07360</name>
</gene>
<dbReference type="PANTHER" id="PTHR43072">
    <property type="entry name" value="N-ACETYLTRANSFERASE"/>
    <property type="match status" value="1"/>
</dbReference>
<dbReference type="PROSITE" id="PS51186">
    <property type="entry name" value="GNAT"/>
    <property type="match status" value="1"/>
</dbReference>
<dbReference type="Proteomes" id="UP001524547">
    <property type="component" value="Unassembled WGS sequence"/>
</dbReference>
<protein>
    <submittedName>
        <fullName evidence="4">GNAT family N-acetyltransferase</fullName>
    </submittedName>
</protein>
<dbReference type="InterPro" id="IPR000182">
    <property type="entry name" value="GNAT_dom"/>
</dbReference>
<dbReference type="EMBL" id="JAMZEJ010000004">
    <property type="protein sequence ID" value="MCQ8240661.1"/>
    <property type="molecule type" value="Genomic_DNA"/>
</dbReference>
<sequence>MAANDASDVIIRDAREDDLHRILAITNDAILHTTALWTVTAATLEGRRDWMRDRLSAGFPVVVAERNGDVVGFGSFGTFRPHDGYLHTVEHSLYVDAPARGRGIGPLILQALIDRALAQGRHVMVGGIAADNAASIQLHEQFGFRRGGVLPEVGRKFGRWLDLLFMFRILGDASPD</sequence>
<proteinExistence type="predicted"/>
<keyword evidence="5" id="KW-1185">Reference proteome</keyword>
<accession>A0ABT1VWE5</accession>
<evidence type="ECO:0000259" key="3">
    <source>
        <dbReference type="PROSITE" id="PS51186"/>
    </source>
</evidence>
<keyword evidence="1" id="KW-0808">Transferase</keyword>
<dbReference type="CDD" id="cd04301">
    <property type="entry name" value="NAT_SF"/>
    <property type="match status" value="1"/>
</dbReference>
<evidence type="ECO:0000256" key="2">
    <source>
        <dbReference type="ARBA" id="ARBA00023315"/>
    </source>
</evidence>
<keyword evidence="2" id="KW-0012">Acyltransferase</keyword>
<evidence type="ECO:0000256" key="1">
    <source>
        <dbReference type="ARBA" id="ARBA00022679"/>
    </source>
</evidence>
<feature type="domain" description="N-acetyltransferase" evidence="3">
    <location>
        <begin position="9"/>
        <end position="171"/>
    </location>
</feature>
<organism evidence="4 5">
    <name type="scientific">Rhizosaccharibacter radicis</name>
    <dbReference type="NCBI Taxonomy" id="2782605"/>
    <lineage>
        <taxon>Bacteria</taxon>
        <taxon>Pseudomonadati</taxon>
        <taxon>Pseudomonadota</taxon>
        <taxon>Alphaproteobacteria</taxon>
        <taxon>Acetobacterales</taxon>
        <taxon>Acetobacteraceae</taxon>
        <taxon>Rhizosaccharibacter</taxon>
    </lineage>
</organism>
<reference evidence="4 5" key="1">
    <citation type="submission" date="2022-06" db="EMBL/GenBank/DDBJ databases">
        <title>Rhizosaccharibacter gen. nov. sp. nov. KSS12, endophytic bacteria isolated from sugarcane.</title>
        <authorList>
            <person name="Pitiwittayakul N."/>
        </authorList>
    </citation>
    <scope>NUCLEOTIDE SEQUENCE [LARGE SCALE GENOMIC DNA]</scope>
    <source>
        <strain evidence="4 5">KSS12</strain>
    </source>
</reference>
<comment type="caution">
    <text evidence="4">The sequence shown here is derived from an EMBL/GenBank/DDBJ whole genome shotgun (WGS) entry which is preliminary data.</text>
</comment>
<dbReference type="Gene3D" id="3.40.630.30">
    <property type="match status" value="1"/>
</dbReference>
<evidence type="ECO:0000313" key="5">
    <source>
        <dbReference type="Proteomes" id="UP001524547"/>
    </source>
</evidence>